<evidence type="ECO:0000256" key="4">
    <source>
        <dbReference type="ARBA" id="ARBA00022759"/>
    </source>
</evidence>
<dbReference type="GO" id="GO:0016787">
    <property type="term" value="F:hydrolase activity"/>
    <property type="evidence" value="ECO:0007669"/>
    <property type="project" value="UniProtKB-KW"/>
</dbReference>
<dbReference type="GO" id="GO:0005634">
    <property type="term" value="C:nucleus"/>
    <property type="evidence" value="ECO:0007669"/>
    <property type="project" value="UniProtKB-ARBA"/>
</dbReference>
<organism evidence="8 9">
    <name type="scientific">Pseudoloma neurophilia</name>
    <dbReference type="NCBI Taxonomy" id="146866"/>
    <lineage>
        <taxon>Eukaryota</taxon>
        <taxon>Fungi</taxon>
        <taxon>Fungi incertae sedis</taxon>
        <taxon>Microsporidia</taxon>
        <taxon>Pseudoloma</taxon>
    </lineage>
</organism>
<evidence type="ECO:0000313" key="9">
    <source>
        <dbReference type="Proteomes" id="UP000051530"/>
    </source>
</evidence>
<proteinExistence type="predicted"/>
<dbReference type="InterPro" id="IPR043128">
    <property type="entry name" value="Rev_trsase/Diguanyl_cyclase"/>
</dbReference>
<evidence type="ECO:0000256" key="3">
    <source>
        <dbReference type="ARBA" id="ARBA00022722"/>
    </source>
</evidence>
<dbReference type="OrthoDB" id="2194544at2759"/>
<dbReference type="PANTHER" id="PTHR37984:SF5">
    <property type="entry name" value="PROTEIN NYNRIN-LIKE"/>
    <property type="match status" value="1"/>
</dbReference>
<dbReference type="Gene3D" id="3.30.420.10">
    <property type="entry name" value="Ribonuclease H-like superfamily/Ribonuclease H"/>
    <property type="match status" value="1"/>
</dbReference>
<keyword evidence="5" id="KW-0378">Hydrolase</keyword>
<dbReference type="InterPro" id="IPR050951">
    <property type="entry name" value="Retrovirus_Pol_polyprotein"/>
</dbReference>
<dbReference type="Proteomes" id="UP000051530">
    <property type="component" value="Unassembled WGS sequence"/>
</dbReference>
<sequence length="508" mass="58600">KKKIMSLVGTLQWFRPFVPNMSKKLLPITDKLKLGTFTWNETDTQTVTNIIEEIKTKTLMSYPEPSSPYQLYTDASDAALGSVLMQNDAIIGFFSYKLSGSELNYTVCEKECLAIIKSMLFFRTIIYGSKITVFTDSRNITFMKDMNSNRIQRWISVIRDFNYTLEHIRGDKNVVADFLSRNHNLKKSFLIKPNYNILSEIAKFPIDSTKKHLIPDNEISRIIYDAHLFLGHPGFDSLYNTLNPTVSNSNLKKIVNEICSNCIVCKQIKHQQTNQWKYIGDLVKSEPGQTISTDISGPFYIEPKNDIIHKIWILTATDLCTRYTKIAIVFDIKGVTIADAFENIWLNCHDAKSVLSDNGRQYTSKEFKQLLSKYGIKHMLSTPYNPRGNSKSERINKVINEILRFTRIGYKIDEIKTLIENRLNFIFNRSIQCAPIEIAKALNLLGNPSTHNKTLLLERSIIHSRKLAEKDKIRINEKKKPLDIFPNDLIFIKRICHPNMIYFLMGLL</sequence>
<dbReference type="InterPro" id="IPR001584">
    <property type="entry name" value="Integrase_cat-core"/>
</dbReference>
<dbReference type="Gene3D" id="1.10.340.70">
    <property type="match status" value="1"/>
</dbReference>
<keyword evidence="3" id="KW-0540">Nuclease</keyword>
<dbReference type="PROSITE" id="PS50994">
    <property type="entry name" value="INTEGRASE"/>
    <property type="match status" value="1"/>
</dbReference>
<dbReference type="Pfam" id="PF00665">
    <property type="entry name" value="rve"/>
    <property type="match status" value="1"/>
</dbReference>
<reference evidence="8 9" key="1">
    <citation type="submission" date="2015-07" db="EMBL/GenBank/DDBJ databases">
        <title>The genome of Pseudoloma neurophilia, a relevant intracellular parasite of the zebrafish.</title>
        <authorList>
            <person name="Ndikumana S."/>
            <person name="Pelin A."/>
            <person name="Sanders J."/>
            <person name="Corradi N."/>
        </authorList>
    </citation>
    <scope>NUCLEOTIDE SEQUENCE [LARGE SCALE GENOMIC DNA]</scope>
    <source>
        <strain evidence="8 9">MK1</strain>
    </source>
</reference>
<dbReference type="InterPro" id="IPR041588">
    <property type="entry name" value="Integrase_H2C2"/>
</dbReference>
<dbReference type="EMBL" id="LGUB01000733">
    <property type="protein sequence ID" value="KRH92710.1"/>
    <property type="molecule type" value="Genomic_DNA"/>
</dbReference>
<dbReference type="Pfam" id="PF17917">
    <property type="entry name" value="RT_RNaseH"/>
    <property type="match status" value="1"/>
</dbReference>
<dbReference type="Gene3D" id="3.30.70.270">
    <property type="match status" value="1"/>
</dbReference>
<protein>
    <submittedName>
        <fullName evidence="8">Putative transposable element</fullName>
    </submittedName>
</protein>
<feature type="non-terminal residue" evidence="8">
    <location>
        <position position="1"/>
    </location>
</feature>
<dbReference type="AlphaFoldDB" id="A0A0R0LTD7"/>
<dbReference type="SUPFAM" id="SSF53098">
    <property type="entry name" value="Ribonuclease H-like"/>
    <property type="match status" value="1"/>
</dbReference>
<accession>A0A0R0LTD7</accession>
<dbReference type="CDD" id="cd09274">
    <property type="entry name" value="RNase_HI_RT_Ty3"/>
    <property type="match status" value="1"/>
</dbReference>
<keyword evidence="9" id="KW-1185">Reference proteome</keyword>
<dbReference type="SUPFAM" id="SSF56672">
    <property type="entry name" value="DNA/RNA polymerases"/>
    <property type="match status" value="1"/>
</dbReference>
<dbReference type="VEuPathDB" id="MicrosporidiaDB:M153_33070001745"/>
<dbReference type="InterPro" id="IPR041373">
    <property type="entry name" value="RT_RNaseH"/>
</dbReference>
<dbReference type="Pfam" id="PF17921">
    <property type="entry name" value="Integrase_H2C2"/>
    <property type="match status" value="1"/>
</dbReference>
<evidence type="ECO:0000256" key="5">
    <source>
        <dbReference type="ARBA" id="ARBA00022801"/>
    </source>
</evidence>
<dbReference type="InterPro" id="IPR036397">
    <property type="entry name" value="RNaseH_sf"/>
</dbReference>
<dbReference type="GO" id="GO:0015074">
    <property type="term" value="P:DNA integration"/>
    <property type="evidence" value="ECO:0007669"/>
    <property type="project" value="InterPro"/>
</dbReference>
<feature type="domain" description="Integrase catalytic" evidence="7">
    <location>
        <begin position="283"/>
        <end position="443"/>
    </location>
</feature>
<gene>
    <name evidence="8" type="ORF">M153_33070001745</name>
</gene>
<dbReference type="PANTHER" id="PTHR37984">
    <property type="entry name" value="PROTEIN CBG26694"/>
    <property type="match status" value="1"/>
</dbReference>
<dbReference type="GO" id="GO:0004519">
    <property type="term" value="F:endonuclease activity"/>
    <property type="evidence" value="ECO:0007669"/>
    <property type="project" value="UniProtKB-KW"/>
</dbReference>
<evidence type="ECO:0000256" key="1">
    <source>
        <dbReference type="ARBA" id="ARBA00022679"/>
    </source>
</evidence>
<dbReference type="InterPro" id="IPR043502">
    <property type="entry name" value="DNA/RNA_pol_sf"/>
</dbReference>
<dbReference type="GO" id="GO:0003676">
    <property type="term" value="F:nucleic acid binding"/>
    <property type="evidence" value="ECO:0007669"/>
    <property type="project" value="InterPro"/>
</dbReference>
<comment type="caution">
    <text evidence="8">The sequence shown here is derived from an EMBL/GenBank/DDBJ whole genome shotgun (WGS) entry which is preliminary data.</text>
</comment>
<dbReference type="InterPro" id="IPR012337">
    <property type="entry name" value="RNaseH-like_sf"/>
</dbReference>
<dbReference type="GO" id="GO:0003964">
    <property type="term" value="F:RNA-directed DNA polymerase activity"/>
    <property type="evidence" value="ECO:0007669"/>
    <property type="project" value="UniProtKB-KW"/>
</dbReference>
<evidence type="ECO:0000256" key="6">
    <source>
        <dbReference type="ARBA" id="ARBA00022918"/>
    </source>
</evidence>
<keyword evidence="1" id="KW-0808">Transferase</keyword>
<keyword evidence="4" id="KW-0255">Endonuclease</keyword>
<evidence type="ECO:0000256" key="2">
    <source>
        <dbReference type="ARBA" id="ARBA00022695"/>
    </source>
</evidence>
<evidence type="ECO:0000259" key="7">
    <source>
        <dbReference type="PROSITE" id="PS50994"/>
    </source>
</evidence>
<evidence type="ECO:0000313" key="8">
    <source>
        <dbReference type="EMBL" id="KRH92710.1"/>
    </source>
</evidence>
<keyword evidence="2" id="KW-0548">Nucleotidyltransferase</keyword>
<name>A0A0R0LTD7_9MICR</name>
<keyword evidence="6" id="KW-0695">RNA-directed DNA polymerase</keyword>